<evidence type="ECO:0000313" key="2">
    <source>
        <dbReference type="EMBL" id="KIW59939.1"/>
    </source>
</evidence>
<organism evidence="2 3">
    <name type="scientific">Exophiala xenobiotica</name>
    <dbReference type="NCBI Taxonomy" id="348802"/>
    <lineage>
        <taxon>Eukaryota</taxon>
        <taxon>Fungi</taxon>
        <taxon>Dikarya</taxon>
        <taxon>Ascomycota</taxon>
        <taxon>Pezizomycotina</taxon>
        <taxon>Eurotiomycetes</taxon>
        <taxon>Chaetothyriomycetidae</taxon>
        <taxon>Chaetothyriales</taxon>
        <taxon>Herpotrichiellaceae</taxon>
        <taxon>Exophiala</taxon>
    </lineage>
</organism>
<dbReference type="RefSeq" id="XP_013320523.1">
    <property type="nucleotide sequence ID" value="XM_013465069.1"/>
</dbReference>
<dbReference type="OrthoDB" id="3660917at2759"/>
<sequence length="289" mass="31952">MHRRRPLLDFSGKHSQQKSNQAAKIVATSKITAAFALALSAAVAFAALTAERSRSEILGGIEQDPEGFLHFADDGVVRSYSANRTVIDYAPLSNKHLLETINANRPFVGDDYEHRMEVFNGVDGHNVTDLNQIYDPPEWLRPQPSSAAHQSNGRSEVARDPAALLNARQVPPICFANRAVIDAVPLRPNLIKAYLDRYPFDQEIEDMYRGVDGTTVPRDKWFYPDPSLLPPPLSAEEEAEAEAQLAEIEAELKRASKEGTSKAERSACVPIVRSNYNLDIKSKAGDLDT</sequence>
<accession>A0A0D2FIG6</accession>
<reference evidence="2 3" key="1">
    <citation type="submission" date="2015-01" db="EMBL/GenBank/DDBJ databases">
        <title>The Genome Sequence of Exophiala xenobiotica CBS118157.</title>
        <authorList>
            <consortium name="The Broad Institute Genomics Platform"/>
            <person name="Cuomo C."/>
            <person name="de Hoog S."/>
            <person name="Gorbushina A."/>
            <person name="Stielow B."/>
            <person name="Teixiera M."/>
            <person name="Abouelleil A."/>
            <person name="Chapman S.B."/>
            <person name="Priest M."/>
            <person name="Young S.K."/>
            <person name="Wortman J."/>
            <person name="Nusbaum C."/>
            <person name="Birren B."/>
        </authorList>
    </citation>
    <scope>NUCLEOTIDE SEQUENCE [LARGE SCALE GENOMIC DNA]</scope>
    <source>
        <strain evidence="2 3">CBS 118157</strain>
    </source>
</reference>
<protein>
    <submittedName>
        <fullName evidence="2">Uncharacterized protein</fullName>
    </submittedName>
</protein>
<dbReference type="Proteomes" id="UP000054342">
    <property type="component" value="Unassembled WGS sequence"/>
</dbReference>
<dbReference type="EMBL" id="KN847317">
    <property type="protein sequence ID" value="KIW59939.1"/>
    <property type="molecule type" value="Genomic_DNA"/>
</dbReference>
<dbReference type="GeneID" id="25322105"/>
<dbReference type="HOGENOM" id="CLU_963231_0_0_1"/>
<gene>
    <name evidence="2" type="ORF">PV05_00197</name>
</gene>
<evidence type="ECO:0000313" key="3">
    <source>
        <dbReference type="Proteomes" id="UP000054342"/>
    </source>
</evidence>
<proteinExistence type="predicted"/>
<dbReference type="STRING" id="348802.A0A0D2FIG6"/>
<feature type="region of interest" description="Disordered" evidence="1">
    <location>
        <begin position="138"/>
        <end position="157"/>
    </location>
</feature>
<feature type="compositionally biased region" description="Polar residues" evidence="1">
    <location>
        <begin position="143"/>
        <end position="154"/>
    </location>
</feature>
<dbReference type="AlphaFoldDB" id="A0A0D2FIG6"/>
<name>A0A0D2FIG6_9EURO</name>
<evidence type="ECO:0000256" key="1">
    <source>
        <dbReference type="SAM" id="MobiDB-lite"/>
    </source>
</evidence>
<keyword evidence="3" id="KW-1185">Reference proteome</keyword>